<proteinExistence type="predicted"/>
<accession>A0A2P6TC90</accession>
<sequence>MAAAQEWDMLQDLTEEDLLAQLEALDPEAAADARAAGSGALSAIEGAALALEAAPPSPPAGPSSSAGPSTLTEQLLNKLEQLTTENEAIKAALATGTGLADHDSRSRRPTRSTLDTASVLKASAARAQALAGSAAGATELERLVAQKKAALEFKQRGVDFCVLMDCTGSMSNCIEQAKSKAREIFDLAPSMHPDAIVRLAFVGYRDYGAEAGDGQHVVVDFVDKSRFSTLQGTLSAIRACGGGNAEDVTGALKDAPCHGNRYHNGHPVNGPDSYPTGDPTGLVPEELLKLLVTNRVDYHFARIGAHTGIMTGIFKQVYDDSPGAGLCLRSTTTPTRLAASCR</sequence>
<dbReference type="PANTHER" id="PTHR47763:SF4">
    <property type="entry name" value="ALPHA-PROTEIN KINASE VWKA"/>
    <property type="match status" value="1"/>
</dbReference>
<dbReference type="PANTHER" id="PTHR47763">
    <property type="entry name" value="ALPHA-PROTEIN KINASE VWKA"/>
    <property type="match status" value="1"/>
</dbReference>
<dbReference type="Proteomes" id="UP000239899">
    <property type="component" value="Unassembled WGS sequence"/>
</dbReference>
<dbReference type="SUPFAM" id="SSF53300">
    <property type="entry name" value="vWA-like"/>
    <property type="match status" value="1"/>
</dbReference>
<dbReference type="AlphaFoldDB" id="A0A2P6TC90"/>
<dbReference type="GO" id="GO:0016301">
    <property type="term" value="F:kinase activity"/>
    <property type="evidence" value="ECO:0007669"/>
    <property type="project" value="UniProtKB-KW"/>
</dbReference>
<reference evidence="2 3" key="1">
    <citation type="journal article" date="2018" name="Plant J.">
        <title>Genome sequences of Chlorella sorokiniana UTEX 1602 and Micractinium conductrix SAG 241.80: implications to maltose excretion by a green alga.</title>
        <authorList>
            <person name="Arriola M.B."/>
            <person name="Velmurugan N."/>
            <person name="Zhang Y."/>
            <person name="Plunkett M.H."/>
            <person name="Hondzo H."/>
            <person name="Barney B.M."/>
        </authorList>
    </citation>
    <scope>NUCLEOTIDE SEQUENCE [LARGE SCALE GENOMIC DNA]</scope>
    <source>
        <strain evidence="3">UTEX 1602</strain>
    </source>
</reference>
<organism evidence="2 3">
    <name type="scientific">Chlorella sorokiniana</name>
    <name type="common">Freshwater green alga</name>
    <dbReference type="NCBI Taxonomy" id="3076"/>
    <lineage>
        <taxon>Eukaryota</taxon>
        <taxon>Viridiplantae</taxon>
        <taxon>Chlorophyta</taxon>
        <taxon>core chlorophytes</taxon>
        <taxon>Trebouxiophyceae</taxon>
        <taxon>Chlorellales</taxon>
        <taxon>Chlorellaceae</taxon>
        <taxon>Chlorella clade</taxon>
        <taxon>Chlorella</taxon>
    </lineage>
</organism>
<feature type="region of interest" description="Disordered" evidence="1">
    <location>
        <begin position="94"/>
        <end position="114"/>
    </location>
</feature>
<dbReference type="InterPro" id="IPR052969">
    <property type="entry name" value="Thr-specific_kinase-like"/>
</dbReference>
<dbReference type="STRING" id="3076.A0A2P6TC90"/>
<dbReference type="Gene3D" id="3.40.50.410">
    <property type="entry name" value="von Willebrand factor, type A domain"/>
    <property type="match status" value="1"/>
</dbReference>
<evidence type="ECO:0000313" key="3">
    <source>
        <dbReference type="Proteomes" id="UP000239899"/>
    </source>
</evidence>
<dbReference type="EMBL" id="LHPG02000025">
    <property type="protein sequence ID" value="PRW20254.1"/>
    <property type="molecule type" value="Genomic_DNA"/>
</dbReference>
<gene>
    <name evidence="2" type="ORF">C2E21_9222</name>
</gene>
<keyword evidence="2" id="KW-0418">Kinase</keyword>
<keyword evidence="3" id="KW-1185">Reference proteome</keyword>
<evidence type="ECO:0000313" key="2">
    <source>
        <dbReference type="EMBL" id="PRW20254.1"/>
    </source>
</evidence>
<name>A0A2P6TC90_CHLSO</name>
<dbReference type="InterPro" id="IPR036465">
    <property type="entry name" value="vWFA_dom_sf"/>
</dbReference>
<keyword evidence="2" id="KW-0808">Transferase</keyword>
<protein>
    <submittedName>
        <fullName evidence="2">MHCK EF2 kinase domain</fullName>
    </submittedName>
</protein>
<comment type="caution">
    <text evidence="2">The sequence shown here is derived from an EMBL/GenBank/DDBJ whole genome shotgun (WGS) entry which is preliminary data.</text>
</comment>
<dbReference type="OrthoDB" id="544387at2759"/>
<evidence type="ECO:0000256" key="1">
    <source>
        <dbReference type="SAM" id="MobiDB-lite"/>
    </source>
</evidence>